<dbReference type="InterPro" id="IPR025110">
    <property type="entry name" value="AMP-bd_C"/>
</dbReference>
<evidence type="ECO:0000256" key="3">
    <source>
        <dbReference type="ARBA" id="ARBA00022450"/>
    </source>
</evidence>
<dbReference type="Gene3D" id="3.30.300.30">
    <property type="match status" value="1"/>
</dbReference>
<dbReference type="InterPro" id="IPR010071">
    <property type="entry name" value="AA_adenyl_dom"/>
</dbReference>
<accession>A0AB38V019</accession>
<dbReference type="InterPro" id="IPR045851">
    <property type="entry name" value="AMP-bd_C_sf"/>
</dbReference>
<dbReference type="InterPro" id="IPR000873">
    <property type="entry name" value="AMP-dep_synth/lig_dom"/>
</dbReference>
<dbReference type="InterPro" id="IPR020806">
    <property type="entry name" value="PKS_PP-bd"/>
</dbReference>
<dbReference type="InterPro" id="IPR009081">
    <property type="entry name" value="PP-bd_ACP"/>
</dbReference>
<name>A0AB38V019_9MYCO</name>
<evidence type="ECO:0000256" key="2">
    <source>
        <dbReference type="ARBA" id="ARBA00006432"/>
    </source>
</evidence>
<dbReference type="GO" id="GO:0043041">
    <property type="term" value="P:amino acid activation for nonribosomal peptide biosynthetic process"/>
    <property type="evidence" value="ECO:0007669"/>
    <property type="project" value="TreeGrafter"/>
</dbReference>
<dbReference type="GO" id="GO:0031177">
    <property type="term" value="F:phosphopantetheine binding"/>
    <property type="evidence" value="ECO:0007669"/>
    <property type="project" value="InterPro"/>
</dbReference>
<dbReference type="CDD" id="cd19540">
    <property type="entry name" value="LCL_NRPS-like"/>
    <property type="match status" value="1"/>
</dbReference>
<dbReference type="Gene3D" id="1.10.1200.10">
    <property type="entry name" value="ACP-like"/>
    <property type="match status" value="1"/>
</dbReference>
<dbReference type="GO" id="GO:0008610">
    <property type="term" value="P:lipid biosynthetic process"/>
    <property type="evidence" value="ECO:0007669"/>
    <property type="project" value="UniProtKB-ARBA"/>
</dbReference>
<protein>
    <submittedName>
        <fullName evidence="6">Dimodular nonribosomal peptide synthase</fullName>
    </submittedName>
</protein>
<organism evidence="6 7">
    <name type="scientific">Mycobacterium persicum</name>
    <dbReference type="NCBI Taxonomy" id="1487726"/>
    <lineage>
        <taxon>Bacteria</taxon>
        <taxon>Bacillati</taxon>
        <taxon>Actinomycetota</taxon>
        <taxon>Actinomycetes</taxon>
        <taxon>Mycobacteriales</taxon>
        <taxon>Mycobacteriaceae</taxon>
        <taxon>Mycobacterium</taxon>
    </lineage>
</organism>
<sequence>MGPDHCRGSSLDMPRVDLSKQSDAILPTCRYLMPESTNLQNGMPGGEQSLALTRGQLDIWLSQETNGSGKPWQASLFVVIGGVVEPSLIERAVRQAVAECEPLRAGIFEVDGHVYQKLADYPAAAVPFFDLSSSRDPVQETYQLASSMQRQPMAWTGPLFRFALFRTSPNQFYLFVCLHHIVVDGFSSVMFVSRIATIYSAIVSGLAAPECSFGTLRDLVSTELAYEASRRYREDLRFWKENLPPHRGPVNYRYVDAGDGDDDYFASAPVALDAQAVQRIDDLSQTLGVSRRSVIAVVCGLLVQSWDHSGPEVVLDFPVARRTSERLKTIPGMLAGVVPLRLTTPPTSSVGELCIQADSQIRQVVRHQRFPVQTLSGPLRGVALNFFPSTTVPQFGNAPASLVYTNFGRGDRFGLFFMNEDNRLFLSTAGPGAPSADFEGAALAARLARLFTFITADPGRRLSSIDLLDQCADRHIHAWSNRAALTIPAAPSPSIPALFAAQAARTADAVAVTSADCVLTYRQLDTASNRLASRLADRGIGPGDVVAVLLPRSGRAIVAILAVLKVGAAYLPIDPDHPRSRIAFLLGDTAPLAVLTTGDLTALVDGHDVALIDVDAPAIAAADTPPAPDADEIAYVLYTSGTTGTPKGVAITHRNIVQLVTSAPLSAQAEPTVTQCHSYAFDFSVWEVWSALLHGGRLLVVGEDVTISPNDFHALLVAENVTVLTQTPSAVAALSTDGLSGTTLVVGGEPCTAEVVDRWAPDRVMVNAYGPTESGVCVSISTPLTAGSGVAPIGRPLPGTALFVLDPWLRQVPTGVVGEIYVAGSQVGLGYWRRPGLTASRFVACPFGGTAATGIRMYRTGDLACWGADGQLHYKGRSDEQVKIRGYRIEPAEIATVLAQSPGVEHAVVIAREDRVGEKRLVGYITGAADPNVVRAGLKDRLPHYMVPAAIVTLGQLPVTVNGKLDVAALPIPDYTADRYQAPTTPVAEIVAGIYAGVLGMERVGADQSFFDLGGDSLLAMRVVAAVNTTVGADLSVRVLFDAPTVAELTPHIRAGSAASLPLVAVERPEKVPLSLAQHRMWTVIQSQGPSAVFNIPWVSELHGPLNAEALRQALADVVSRHEPLRTVYPAVDGIPHQVVLPVEHARLCWEVVDATAWTPDRLRDVVAAQARHHFDIAAEMPLRTRLYRVADDQHVLVLVLHHIAADGWSLAPLTADLGLAYRSRCAGQIPSWEPLPIQYIDFALWQRAYLGDPQDPDSRIAADLRYWAKALAGMPPPLDLSPGHPGATSHDNRGDTVAVQWPAALHRQITQVAREHRATSFMVVQAGLTALLALLTGRDDIVMGIVVAGRGHPRLDDLVGIFVNIMLLRTEVTGDLDFAHLLDQVRTRGLEAFDHQDMPYGVLVERINAARSAPAGGLTHVVLAWQNNKPAELVLGELDVTPVSVHTKTARMNFLLSLTEQFTDTGEPAGISGVVEYRTAAFSPAVIETVIEQLEMLLTLVTAHPQRPLSSITELDLASR</sequence>
<dbReference type="InterPro" id="IPR006162">
    <property type="entry name" value="Ppantetheine_attach_site"/>
</dbReference>
<dbReference type="SUPFAM" id="SSF52777">
    <property type="entry name" value="CoA-dependent acyltransferases"/>
    <property type="match status" value="4"/>
</dbReference>
<dbReference type="InterPro" id="IPR001242">
    <property type="entry name" value="Condensation_dom"/>
</dbReference>
<dbReference type="InterPro" id="IPR042099">
    <property type="entry name" value="ANL_N_sf"/>
</dbReference>
<dbReference type="SMART" id="SM00823">
    <property type="entry name" value="PKS_PP"/>
    <property type="match status" value="1"/>
</dbReference>
<dbReference type="EMBL" id="UPHL01000151">
    <property type="protein sequence ID" value="VAZ86277.1"/>
    <property type="molecule type" value="Genomic_DNA"/>
</dbReference>
<dbReference type="GO" id="GO:0044550">
    <property type="term" value="P:secondary metabolite biosynthetic process"/>
    <property type="evidence" value="ECO:0007669"/>
    <property type="project" value="UniProtKB-ARBA"/>
</dbReference>
<dbReference type="GO" id="GO:0003824">
    <property type="term" value="F:catalytic activity"/>
    <property type="evidence" value="ECO:0007669"/>
    <property type="project" value="InterPro"/>
</dbReference>
<evidence type="ECO:0000313" key="6">
    <source>
        <dbReference type="EMBL" id="VAZ86277.1"/>
    </source>
</evidence>
<keyword evidence="3" id="KW-0596">Phosphopantetheine</keyword>
<dbReference type="Gene3D" id="3.30.559.30">
    <property type="entry name" value="Nonribosomal peptide synthetase, condensation domain"/>
    <property type="match status" value="2"/>
</dbReference>
<dbReference type="Gene3D" id="3.40.50.12780">
    <property type="entry name" value="N-terminal domain of ligase-like"/>
    <property type="match status" value="1"/>
</dbReference>
<dbReference type="FunFam" id="1.10.1200.10:FF:000005">
    <property type="entry name" value="Nonribosomal peptide synthetase 1"/>
    <property type="match status" value="1"/>
</dbReference>
<evidence type="ECO:0000256" key="1">
    <source>
        <dbReference type="ARBA" id="ARBA00001957"/>
    </source>
</evidence>
<dbReference type="InterPro" id="IPR023213">
    <property type="entry name" value="CAT-like_dom_sf"/>
</dbReference>
<dbReference type="SUPFAM" id="SSF56801">
    <property type="entry name" value="Acetyl-CoA synthetase-like"/>
    <property type="match status" value="1"/>
</dbReference>
<dbReference type="GO" id="GO:0005829">
    <property type="term" value="C:cytosol"/>
    <property type="evidence" value="ECO:0007669"/>
    <property type="project" value="TreeGrafter"/>
</dbReference>
<dbReference type="PANTHER" id="PTHR45527:SF1">
    <property type="entry name" value="FATTY ACID SYNTHASE"/>
    <property type="match status" value="1"/>
</dbReference>
<dbReference type="FunFam" id="3.30.300.30:FF:000010">
    <property type="entry name" value="Enterobactin synthetase component F"/>
    <property type="match status" value="1"/>
</dbReference>
<dbReference type="PROSITE" id="PS00455">
    <property type="entry name" value="AMP_BINDING"/>
    <property type="match status" value="1"/>
</dbReference>
<comment type="cofactor">
    <cofactor evidence="1">
        <name>pantetheine 4'-phosphate</name>
        <dbReference type="ChEBI" id="CHEBI:47942"/>
    </cofactor>
</comment>
<dbReference type="PROSITE" id="PS00012">
    <property type="entry name" value="PHOSPHOPANTETHEINE"/>
    <property type="match status" value="1"/>
</dbReference>
<dbReference type="PANTHER" id="PTHR45527">
    <property type="entry name" value="NONRIBOSOMAL PEPTIDE SYNTHETASE"/>
    <property type="match status" value="1"/>
</dbReference>
<dbReference type="FunFam" id="3.40.50.12780:FF:000012">
    <property type="entry name" value="Non-ribosomal peptide synthetase"/>
    <property type="match status" value="1"/>
</dbReference>
<dbReference type="Pfam" id="PF00668">
    <property type="entry name" value="Condensation"/>
    <property type="match status" value="2"/>
</dbReference>
<dbReference type="SMART" id="SM01294">
    <property type="entry name" value="PKS_PP_betabranch"/>
    <property type="match status" value="1"/>
</dbReference>
<dbReference type="Pfam" id="PF00550">
    <property type="entry name" value="PP-binding"/>
    <property type="match status" value="1"/>
</dbReference>
<dbReference type="InterPro" id="IPR020845">
    <property type="entry name" value="AMP-binding_CS"/>
</dbReference>
<dbReference type="NCBIfam" id="TIGR01733">
    <property type="entry name" value="AA-adenyl-dom"/>
    <property type="match status" value="1"/>
</dbReference>
<dbReference type="InterPro" id="IPR036736">
    <property type="entry name" value="ACP-like_sf"/>
</dbReference>
<keyword evidence="4" id="KW-0597">Phosphoprotein</keyword>
<dbReference type="Proteomes" id="UP000279331">
    <property type="component" value="Unassembled WGS sequence"/>
</dbReference>
<evidence type="ECO:0000256" key="4">
    <source>
        <dbReference type="ARBA" id="ARBA00022553"/>
    </source>
</evidence>
<evidence type="ECO:0000259" key="5">
    <source>
        <dbReference type="PROSITE" id="PS50075"/>
    </source>
</evidence>
<dbReference type="PROSITE" id="PS50075">
    <property type="entry name" value="CARRIER"/>
    <property type="match status" value="1"/>
</dbReference>
<dbReference type="Gene3D" id="3.30.559.10">
    <property type="entry name" value="Chloramphenicol acetyltransferase-like domain"/>
    <property type="match status" value="2"/>
</dbReference>
<reference evidence="6 7" key="1">
    <citation type="submission" date="2018-09" db="EMBL/GenBank/DDBJ databases">
        <authorList>
            <person name="Tagini F."/>
        </authorList>
    </citation>
    <scope>NUCLEOTIDE SEQUENCE [LARGE SCALE GENOMIC DNA]</scope>
    <source>
        <strain evidence="6 7">MK42</strain>
    </source>
</reference>
<comment type="similarity">
    <text evidence="2">Belongs to the ATP-dependent AMP-binding enzyme family.</text>
</comment>
<dbReference type="Pfam" id="PF00501">
    <property type="entry name" value="AMP-binding"/>
    <property type="match status" value="1"/>
</dbReference>
<dbReference type="SUPFAM" id="SSF47336">
    <property type="entry name" value="ACP-like"/>
    <property type="match status" value="1"/>
</dbReference>
<comment type="caution">
    <text evidence="6">The sequence shown here is derived from an EMBL/GenBank/DDBJ whole genome shotgun (WGS) entry which is preliminary data.</text>
</comment>
<evidence type="ECO:0000313" key="7">
    <source>
        <dbReference type="Proteomes" id="UP000279331"/>
    </source>
</evidence>
<dbReference type="Pfam" id="PF13193">
    <property type="entry name" value="AMP-binding_C"/>
    <property type="match status" value="1"/>
</dbReference>
<proteinExistence type="inferred from homology"/>
<feature type="domain" description="Carrier" evidence="5">
    <location>
        <begin position="982"/>
        <end position="1057"/>
    </location>
</feature>
<dbReference type="FunFam" id="3.40.50.980:FF:000001">
    <property type="entry name" value="Non-ribosomal peptide synthetase"/>
    <property type="match status" value="1"/>
</dbReference>
<gene>
    <name evidence="6" type="primary">dhbF_4</name>
    <name evidence="6" type="ORF">LAUMK42_05121</name>
</gene>